<evidence type="ECO:0000313" key="1">
    <source>
        <dbReference type="EMBL" id="RHN63489.1"/>
    </source>
</evidence>
<dbReference type="Gramene" id="rna26191">
    <property type="protein sequence ID" value="RHN63489.1"/>
    <property type="gene ID" value="gene26191"/>
</dbReference>
<dbReference type="AlphaFoldDB" id="A0A396ID49"/>
<name>A0A396ID49_MEDTR</name>
<proteinExistence type="predicted"/>
<comment type="caution">
    <text evidence="1">The sequence shown here is derived from an EMBL/GenBank/DDBJ whole genome shotgun (WGS) entry which is preliminary data.</text>
</comment>
<dbReference type="Proteomes" id="UP000265566">
    <property type="component" value="Chromosome 4"/>
</dbReference>
<reference evidence="2" key="1">
    <citation type="journal article" date="2018" name="Nat. Plants">
        <title>Whole-genome landscape of Medicago truncatula symbiotic genes.</title>
        <authorList>
            <person name="Pecrix Y."/>
            <person name="Staton S.E."/>
            <person name="Sallet E."/>
            <person name="Lelandais-Briere C."/>
            <person name="Moreau S."/>
            <person name="Carrere S."/>
            <person name="Blein T."/>
            <person name="Jardinaud M.F."/>
            <person name="Latrasse D."/>
            <person name="Zouine M."/>
            <person name="Zahm M."/>
            <person name="Kreplak J."/>
            <person name="Mayjonade B."/>
            <person name="Satge C."/>
            <person name="Perez M."/>
            <person name="Cauet S."/>
            <person name="Marande W."/>
            <person name="Chantry-Darmon C."/>
            <person name="Lopez-Roques C."/>
            <person name="Bouchez O."/>
            <person name="Berard A."/>
            <person name="Debelle F."/>
            <person name="Munos S."/>
            <person name="Bendahmane A."/>
            <person name="Berges H."/>
            <person name="Niebel A."/>
            <person name="Buitink J."/>
            <person name="Frugier F."/>
            <person name="Benhamed M."/>
            <person name="Crespi M."/>
            <person name="Gouzy J."/>
            <person name="Gamas P."/>
        </authorList>
    </citation>
    <scope>NUCLEOTIDE SEQUENCE [LARGE SCALE GENOMIC DNA]</scope>
    <source>
        <strain evidence="2">cv. Jemalong A17</strain>
    </source>
</reference>
<dbReference type="EMBL" id="PSQE01000004">
    <property type="protein sequence ID" value="RHN63489.1"/>
    <property type="molecule type" value="Genomic_DNA"/>
</dbReference>
<organism evidence="1 2">
    <name type="scientific">Medicago truncatula</name>
    <name type="common">Barrel medic</name>
    <name type="synonym">Medicago tribuloides</name>
    <dbReference type="NCBI Taxonomy" id="3880"/>
    <lineage>
        <taxon>Eukaryota</taxon>
        <taxon>Viridiplantae</taxon>
        <taxon>Streptophyta</taxon>
        <taxon>Embryophyta</taxon>
        <taxon>Tracheophyta</taxon>
        <taxon>Spermatophyta</taxon>
        <taxon>Magnoliopsida</taxon>
        <taxon>eudicotyledons</taxon>
        <taxon>Gunneridae</taxon>
        <taxon>Pentapetalae</taxon>
        <taxon>rosids</taxon>
        <taxon>fabids</taxon>
        <taxon>Fabales</taxon>
        <taxon>Fabaceae</taxon>
        <taxon>Papilionoideae</taxon>
        <taxon>50 kb inversion clade</taxon>
        <taxon>NPAAA clade</taxon>
        <taxon>Hologalegina</taxon>
        <taxon>IRL clade</taxon>
        <taxon>Trifolieae</taxon>
        <taxon>Medicago</taxon>
    </lineage>
</organism>
<gene>
    <name evidence="1" type="ORF">MtrunA17_Chr4g0058801</name>
</gene>
<protein>
    <submittedName>
        <fullName evidence="1">Uncharacterized protein</fullName>
    </submittedName>
</protein>
<accession>A0A396ID49</accession>
<evidence type="ECO:0000313" key="2">
    <source>
        <dbReference type="Proteomes" id="UP000265566"/>
    </source>
</evidence>
<sequence length="55" mass="6470">MVLHLSNFIYLLSKLGSSQRFLLTTRGINDLKSLFGAQMRWVWIERQTGLEETRN</sequence>